<dbReference type="RefSeq" id="WP_311483799.1">
    <property type="nucleotide sequence ID" value="NZ_JAVRHP010000020.1"/>
</dbReference>
<evidence type="ECO:0000256" key="2">
    <source>
        <dbReference type="ARBA" id="ARBA00012737"/>
    </source>
</evidence>
<comment type="caution">
    <text evidence="4">The sequence shown here is derived from an EMBL/GenBank/DDBJ whole genome shotgun (WGS) entry which is preliminary data.</text>
</comment>
<evidence type="ECO:0000256" key="3">
    <source>
        <dbReference type="ARBA" id="ARBA00048741"/>
    </source>
</evidence>
<dbReference type="EC" id="6.3.5.4" evidence="2"/>
<dbReference type="Gene3D" id="3.40.50.620">
    <property type="entry name" value="HUPs"/>
    <property type="match status" value="1"/>
</dbReference>
<name>A0ABU3CTF2_9FLAO</name>
<gene>
    <name evidence="4" type="ORF">RM529_05745</name>
</gene>
<proteinExistence type="predicted"/>
<reference evidence="4 5" key="1">
    <citation type="submission" date="2023-09" db="EMBL/GenBank/DDBJ databases">
        <authorList>
            <person name="Rey-Velasco X."/>
        </authorList>
    </citation>
    <scope>NUCLEOTIDE SEQUENCE [LARGE SCALE GENOMIC DNA]</scope>
    <source>
        <strain evidence="4 5">F297</strain>
    </source>
</reference>
<accession>A0ABU3CTF2</accession>
<evidence type="ECO:0000256" key="1">
    <source>
        <dbReference type="ARBA" id="ARBA00005187"/>
    </source>
</evidence>
<dbReference type="Proteomes" id="UP001248819">
    <property type="component" value="Unassembled WGS sequence"/>
</dbReference>
<comment type="pathway">
    <text evidence="1">Amino-acid biosynthesis; L-asparagine biosynthesis; L-asparagine from L-aspartate (L-Gln route): step 1/1.</text>
</comment>
<organism evidence="4 5">
    <name type="scientific">Autumnicola edwardsiae</name>
    <dbReference type="NCBI Taxonomy" id="3075594"/>
    <lineage>
        <taxon>Bacteria</taxon>
        <taxon>Pseudomonadati</taxon>
        <taxon>Bacteroidota</taxon>
        <taxon>Flavobacteriia</taxon>
        <taxon>Flavobacteriales</taxon>
        <taxon>Flavobacteriaceae</taxon>
        <taxon>Autumnicola</taxon>
    </lineage>
</organism>
<protein>
    <recommendedName>
        <fullName evidence="2">asparagine synthase (glutamine-hydrolyzing)</fullName>
        <ecNumber evidence="2">6.3.5.4</ecNumber>
    </recommendedName>
</protein>
<dbReference type="PANTHER" id="PTHR43284">
    <property type="entry name" value="ASPARAGINE SYNTHETASE (GLUTAMINE-HYDROLYZING)"/>
    <property type="match status" value="1"/>
</dbReference>
<dbReference type="PANTHER" id="PTHR43284:SF1">
    <property type="entry name" value="ASPARAGINE SYNTHETASE"/>
    <property type="match status" value="1"/>
</dbReference>
<dbReference type="EMBL" id="JAVRHP010000020">
    <property type="protein sequence ID" value="MDT0649638.1"/>
    <property type="molecule type" value="Genomic_DNA"/>
</dbReference>
<sequence>MSKILYICYRNKTIDKSTIKKVKKISDSIVPNDIEVKPIKIFAEENIIYSIVNPHPDIISKGSSIVLGNFFENIPDWEKTTSHQPDGNYVMFRANSMKLEVLTDFLGSRNVWYYFDDHMIVLSSSQKAIVSFLGDFHFDPRVIPWMISTGTLGRYGWDQRIKKISPNGKVIIDRKRWQLQELAESIQFHPSPLPKKNYKNLLETALLDTFKNLNAITSLKNWAVTLSGGHDSRGILLLLSNTTKNKSIRTITWGTKNSLLDPSSDSAISKKLSNIMGTKHTFYDTQKTKESMEMIIERFLINGEGEIDHLAGYLDGFLLWKNMWENGITGIIRGDEVFGYSKVNSPLMVKKVVGLTLCQDYKNLKKYPYIQALEQKIPDDLVRRDKESLSLWRDRIYQGYRIPTTISALADLKYSYVEQINPFLSKKIVKIVRQIPDNLRTNKKLFRAIMKKYDIKVPYASKSSNASLLHLLRDERIVAILRLELESEYATKIFPSSFLSEINSNLNTENDSNQNISKSNKISRLKAILPIGLKRALTHNKYLSLDNNHLAFRIFIICRIHRYMQEKN</sequence>
<keyword evidence="5" id="KW-1185">Reference proteome</keyword>
<comment type="catalytic activity">
    <reaction evidence="3">
        <text>L-aspartate + L-glutamine + ATP + H2O = L-asparagine + L-glutamate + AMP + diphosphate + H(+)</text>
        <dbReference type="Rhea" id="RHEA:12228"/>
        <dbReference type="ChEBI" id="CHEBI:15377"/>
        <dbReference type="ChEBI" id="CHEBI:15378"/>
        <dbReference type="ChEBI" id="CHEBI:29985"/>
        <dbReference type="ChEBI" id="CHEBI:29991"/>
        <dbReference type="ChEBI" id="CHEBI:30616"/>
        <dbReference type="ChEBI" id="CHEBI:33019"/>
        <dbReference type="ChEBI" id="CHEBI:58048"/>
        <dbReference type="ChEBI" id="CHEBI:58359"/>
        <dbReference type="ChEBI" id="CHEBI:456215"/>
        <dbReference type="EC" id="6.3.5.4"/>
    </reaction>
</comment>
<dbReference type="InterPro" id="IPR051786">
    <property type="entry name" value="ASN_synthetase/amidase"/>
</dbReference>
<evidence type="ECO:0000313" key="4">
    <source>
        <dbReference type="EMBL" id="MDT0649638.1"/>
    </source>
</evidence>
<dbReference type="SUPFAM" id="SSF52402">
    <property type="entry name" value="Adenine nucleotide alpha hydrolases-like"/>
    <property type="match status" value="1"/>
</dbReference>
<evidence type="ECO:0000313" key="5">
    <source>
        <dbReference type="Proteomes" id="UP001248819"/>
    </source>
</evidence>
<dbReference type="InterPro" id="IPR014729">
    <property type="entry name" value="Rossmann-like_a/b/a_fold"/>
</dbReference>